<dbReference type="InterPro" id="IPR009003">
    <property type="entry name" value="Peptidase_S1_PA"/>
</dbReference>
<reference evidence="2" key="1">
    <citation type="submission" date="2022-07" db="EMBL/GenBank/DDBJ databases">
        <title>Genome Sequence of Physisporinus lineatus.</title>
        <authorList>
            <person name="Buettner E."/>
        </authorList>
    </citation>
    <scope>NUCLEOTIDE SEQUENCE</scope>
    <source>
        <strain evidence="2">VT162</strain>
    </source>
</reference>
<proteinExistence type="predicted"/>
<keyword evidence="3" id="KW-1185">Reference proteome</keyword>
<comment type="caution">
    <text evidence="2">The sequence shown here is derived from an EMBL/GenBank/DDBJ whole genome shotgun (WGS) entry which is preliminary data.</text>
</comment>
<evidence type="ECO:0000313" key="2">
    <source>
        <dbReference type="EMBL" id="KAJ3483736.1"/>
    </source>
</evidence>
<organism evidence="2 3">
    <name type="scientific">Meripilus lineatus</name>
    <dbReference type="NCBI Taxonomy" id="2056292"/>
    <lineage>
        <taxon>Eukaryota</taxon>
        <taxon>Fungi</taxon>
        <taxon>Dikarya</taxon>
        <taxon>Basidiomycota</taxon>
        <taxon>Agaricomycotina</taxon>
        <taxon>Agaricomycetes</taxon>
        <taxon>Polyporales</taxon>
        <taxon>Meripilaceae</taxon>
        <taxon>Meripilus</taxon>
    </lineage>
</organism>
<dbReference type="Proteomes" id="UP001212997">
    <property type="component" value="Unassembled WGS sequence"/>
</dbReference>
<dbReference type="SUPFAM" id="SSF50494">
    <property type="entry name" value="Trypsin-like serine proteases"/>
    <property type="match status" value="1"/>
</dbReference>
<sequence length="620" mass="69847">MEEKAKVERSAYKDDTDDSGPSGSYSGSQGGLRQTLWPEPKHPTKQILPTRIIHIPLGRYPSPILPKAPSSQGPNHTIHFPDALEANRYYWGLPSVPILLARSAINSTWEQPCGFEAYSKIKEFRPMQKHALHDVWETNLAFKIHDVLDSHDVQWTSTDIACFGWKDDGFWRGRNKNPSFLVLWIGVMEPDRFDEMNSDWKAEYVRGIAQVIPECLKLLQQHGIDDVDVEIRHSAITLCGQLQAPLPSDPVPDERHPFTTAIGHTICSRDNIKYHGTGGFFVTTKGDPNRLLLVTARHVVFPGGNNGYFENKNASQPRHDVVLVGDDSDFAAHLSEVESQRRRQQSMYDSLVSGEGHLKYLWTVDGTKFRLSHLDSILRELNDHWNSIGDRRLGHVILSPPNNTFPIDRGHYDGNQRIDSQEHDPIAEDWAVIEVDSSKINASNFQGNILDLGENLTLFQRNYHPLFQLATAMTEDDPTSPMAISGQEHLLELSGCVPDDSYSTPMQVLKRGHSSKLTVGRSNGIPSYFRMKRDNTWSTKLKAWPIYPFIHDSIFAKHGDSGSAVVDRTGRIFGLFFAGASSGAPGRGMDASFVMPVKFLREHMEQHGFHDINFEPILTQ</sequence>
<evidence type="ECO:0000256" key="1">
    <source>
        <dbReference type="SAM" id="MobiDB-lite"/>
    </source>
</evidence>
<feature type="region of interest" description="Disordered" evidence="1">
    <location>
        <begin position="1"/>
        <end position="43"/>
    </location>
</feature>
<evidence type="ECO:0008006" key="4">
    <source>
        <dbReference type="Google" id="ProtNLM"/>
    </source>
</evidence>
<gene>
    <name evidence="2" type="ORF">NLI96_g6109</name>
</gene>
<dbReference type="EMBL" id="JANAWD010000216">
    <property type="protein sequence ID" value="KAJ3483736.1"/>
    <property type="molecule type" value="Genomic_DNA"/>
</dbReference>
<dbReference type="AlphaFoldDB" id="A0AAD5V6G8"/>
<protein>
    <recommendedName>
        <fullName evidence="4">Serine protease</fullName>
    </recommendedName>
</protein>
<accession>A0AAD5V6G8</accession>
<name>A0AAD5V6G8_9APHY</name>
<evidence type="ECO:0000313" key="3">
    <source>
        <dbReference type="Proteomes" id="UP001212997"/>
    </source>
</evidence>
<feature type="compositionally biased region" description="Basic and acidic residues" evidence="1">
    <location>
        <begin position="1"/>
        <end position="14"/>
    </location>
</feature>